<evidence type="ECO:0000256" key="6">
    <source>
        <dbReference type="ARBA" id="ARBA00023242"/>
    </source>
</evidence>
<evidence type="ECO:0000256" key="3">
    <source>
        <dbReference type="ARBA" id="ARBA00017363"/>
    </source>
</evidence>
<dbReference type="Proteomes" id="UP000236161">
    <property type="component" value="Unassembled WGS sequence"/>
</dbReference>
<dbReference type="Gene3D" id="1.10.390.10">
    <property type="entry name" value="Neutral Protease Domain 2"/>
    <property type="match status" value="1"/>
</dbReference>
<feature type="domain" description="Transcription initiation factor TFIID subunit 2 TPR repeats" evidence="10">
    <location>
        <begin position="648"/>
        <end position="928"/>
    </location>
</feature>
<evidence type="ECO:0000256" key="4">
    <source>
        <dbReference type="ARBA" id="ARBA00023015"/>
    </source>
</evidence>
<dbReference type="GO" id="GO:0008237">
    <property type="term" value="F:metallopeptidase activity"/>
    <property type="evidence" value="ECO:0007669"/>
    <property type="project" value="InterPro"/>
</dbReference>
<feature type="domain" description="Peptidase M1 membrane alanine aminopeptidase" evidence="8">
    <location>
        <begin position="280"/>
        <end position="460"/>
    </location>
</feature>
<dbReference type="Gene3D" id="1.25.10.10">
    <property type="entry name" value="Leucine-rich Repeat Variant"/>
    <property type="match status" value="1"/>
</dbReference>
<dbReference type="InterPro" id="IPR016024">
    <property type="entry name" value="ARM-type_fold"/>
</dbReference>
<evidence type="ECO:0000313" key="11">
    <source>
        <dbReference type="EMBL" id="PKA47148.1"/>
    </source>
</evidence>
<dbReference type="STRING" id="1088818.A0A2H9ZV44"/>
<comment type="subcellular location">
    <subcellularLocation>
        <location evidence="1">Nucleus</location>
    </subcellularLocation>
</comment>
<dbReference type="GO" id="GO:0008270">
    <property type="term" value="F:zinc ion binding"/>
    <property type="evidence" value="ECO:0007669"/>
    <property type="project" value="InterPro"/>
</dbReference>
<evidence type="ECO:0000256" key="1">
    <source>
        <dbReference type="ARBA" id="ARBA00004123"/>
    </source>
</evidence>
<dbReference type="SUPFAM" id="SSF63737">
    <property type="entry name" value="Leukotriene A4 hydrolase N-terminal domain"/>
    <property type="match status" value="1"/>
</dbReference>
<dbReference type="FunFam" id="1.10.390.10:FF:000011">
    <property type="entry name" value="Transcription initiation factor TFIID subunit"/>
    <property type="match status" value="1"/>
</dbReference>
<dbReference type="InterPro" id="IPR057991">
    <property type="entry name" value="TPR_TAF2_C"/>
</dbReference>
<dbReference type="GO" id="GO:0003682">
    <property type="term" value="F:chromatin binding"/>
    <property type="evidence" value="ECO:0007669"/>
    <property type="project" value="TreeGrafter"/>
</dbReference>
<dbReference type="GO" id="GO:0000976">
    <property type="term" value="F:transcription cis-regulatory region binding"/>
    <property type="evidence" value="ECO:0007669"/>
    <property type="project" value="TreeGrafter"/>
</dbReference>
<dbReference type="SUPFAM" id="SSF48371">
    <property type="entry name" value="ARM repeat"/>
    <property type="match status" value="1"/>
</dbReference>
<dbReference type="Pfam" id="PF25316">
    <property type="entry name" value="TAF2_3rd"/>
    <property type="match status" value="1"/>
</dbReference>
<keyword evidence="5" id="KW-0804">Transcription</keyword>
<comment type="similarity">
    <text evidence="2">Belongs to the TAF2 family.</text>
</comment>
<dbReference type="Gene3D" id="2.60.40.1730">
    <property type="entry name" value="tricorn interacting facor f3 domain"/>
    <property type="match status" value="1"/>
</dbReference>
<evidence type="ECO:0000313" key="12">
    <source>
        <dbReference type="Proteomes" id="UP000236161"/>
    </source>
</evidence>
<accession>A0A2H9ZV44</accession>
<dbReference type="AlphaFoldDB" id="A0A2H9ZV44"/>
<organism evidence="11 12">
    <name type="scientific">Apostasia shenzhenica</name>
    <dbReference type="NCBI Taxonomy" id="1088818"/>
    <lineage>
        <taxon>Eukaryota</taxon>
        <taxon>Viridiplantae</taxon>
        <taxon>Streptophyta</taxon>
        <taxon>Embryophyta</taxon>
        <taxon>Tracheophyta</taxon>
        <taxon>Spermatophyta</taxon>
        <taxon>Magnoliopsida</taxon>
        <taxon>Liliopsida</taxon>
        <taxon>Asparagales</taxon>
        <taxon>Orchidaceae</taxon>
        <taxon>Apostasioideae</taxon>
        <taxon>Apostasia</taxon>
    </lineage>
</organism>
<gene>
    <name evidence="11" type="ORF">AXF42_Ash017093</name>
</gene>
<name>A0A2H9ZV44_9ASPA</name>
<dbReference type="InterPro" id="IPR037813">
    <property type="entry name" value="TAF2"/>
</dbReference>
<dbReference type="GO" id="GO:0005669">
    <property type="term" value="C:transcription factor TFIID complex"/>
    <property type="evidence" value="ECO:0007669"/>
    <property type="project" value="InterPro"/>
</dbReference>
<reference evidence="11 12" key="1">
    <citation type="journal article" date="2017" name="Nature">
        <title>The Apostasia genome and the evolution of orchids.</title>
        <authorList>
            <person name="Zhang G.Q."/>
            <person name="Liu K.W."/>
            <person name="Li Z."/>
            <person name="Lohaus R."/>
            <person name="Hsiao Y.Y."/>
            <person name="Niu S.C."/>
            <person name="Wang J.Y."/>
            <person name="Lin Y.C."/>
            <person name="Xu Q."/>
            <person name="Chen L.J."/>
            <person name="Yoshida K."/>
            <person name="Fujiwara S."/>
            <person name="Wang Z.W."/>
            <person name="Zhang Y.Q."/>
            <person name="Mitsuda N."/>
            <person name="Wang M."/>
            <person name="Liu G.H."/>
            <person name="Pecoraro L."/>
            <person name="Huang H.X."/>
            <person name="Xiao X.J."/>
            <person name="Lin M."/>
            <person name="Wu X.Y."/>
            <person name="Wu W.L."/>
            <person name="Chen Y.Y."/>
            <person name="Chang S.B."/>
            <person name="Sakamoto S."/>
            <person name="Ohme-Takagi M."/>
            <person name="Yagi M."/>
            <person name="Zeng S.J."/>
            <person name="Shen C.Y."/>
            <person name="Yeh C.M."/>
            <person name="Luo Y.B."/>
            <person name="Tsai W.C."/>
            <person name="Van de Peer Y."/>
            <person name="Liu Z.J."/>
        </authorList>
    </citation>
    <scope>NUCLEOTIDE SEQUENCE [LARGE SCALE GENOMIC DNA]</scope>
    <source>
        <strain evidence="12">cv. Shenzhen</strain>
        <tissue evidence="11">Stem</tissue>
    </source>
</reference>
<dbReference type="EMBL" id="KZ453539">
    <property type="protein sequence ID" value="PKA47148.1"/>
    <property type="molecule type" value="Genomic_DNA"/>
</dbReference>
<dbReference type="OrthoDB" id="308861at2759"/>
<dbReference type="PANTHER" id="PTHR15137:SF9">
    <property type="entry name" value="TRANSCRIPTION INITIATION FACTOR TFIID SUBUNIT 2"/>
    <property type="match status" value="1"/>
</dbReference>
<proteinExistence type="inferred from homology"/>
<protein>
    <recommendedName>
        <fullName evidence="3">Transcription initiation factor TFIID subunit 2</fullName>
    </recommendedName>
    <alternativeName>
        <fullName evidence="7">TBP-associated factor 2</fullName>
    </alternativeName>
</protein>
<dbReference type="InterPro" id="IPR027268">
    <property type="entry name" value="Peptidase_M4/M1_CTD_sf"/>
</dbReference>
<dbReference type="GO" id="GO:0006367">
    <property type="term" value="P:transcription initiation at RNA polymerase II promoter"/>
    <property type="evidence" value="ECO:0007669"/>
    <property type="project" value="TreeGrafter"/>
</dbReference>
<evidence type="ECO:0000259" key="8">
    <source>
        <dbReference type="Pfam" id="PF01433"/>
    </source>
</evidence>
<keyword evidence="6" id="KW-0539">Nucleus</keyword>
<evidence type="ECO:0000259" key="10">
    <source>
        <dbReference type="Pfam" id="PF25577"/>
    </source>
</evidence>
<sequence>MAKPRKQKNDEQKPETSGGVILHQKLCISVDMENRRIYGHTEMKVMVPESGYIALYADNMTITRVTLDGEHTEFDWVPRYQFVNDDSSFYSISCSESAADVACSTYISSLSREMAPNLIITCCDKTHNNLVEESRDNIIENSFPEQDMKIICIDYLLERTEAGVHFGEQMLHSNNQTRRAHCWFPCLYSYSQNCTFDLEFTVSSNFVVVSNGDLLYQVLSNDDPPRKTFVYKLDVPINANWISLSVGPFEVIPDNNIGIVSHMCLSRDLPKLHYTVSFFHNAFSHYEDYLSVSFPFGSYKQVFIPPELSISSVNVGASMCLFSSQLLFDEKVLDQTIETRIKLAYALARQWFGVYITAEEPNDEWLLEGLAGFLTDSFIKRFLGNNEARYQRYKANYGVCKADTSGATALSSDAACSNLYGTQTIGFYGKIRSWKALAVLQMLEKQMGPDSFRKILHVIVYRALDGSRPNRTLSTKEFRHLANKVGNLERPFLKEFFPRWIESCGCPILRIGLSFSKRRNMIELAVMRSCSLSVSSGYCDHENQDGDAGWPGMMSIRVHELDGMYDHPSLPMTGDACQLLEIQCHSKLAAKRIQKAKKGSKADGSDDNADFVPSQDIRTSLDSPLLWIRVDPEMEYLAEMHFHQPVQMWINQLEKDKDVVAQAQAIEALRNLLHLPFAAVNALNNFLCDSKAFWRVRIEAAYALAHTASEESDWAGLLHLIKFYKSRRFDADTGLPRPNDFHDVPEYFVLEAIPHAVAVVRAADKKSPREAVEFILMLLKYNDNNGNPYSDVYWLAALVSSISELEFGPQSVSFLPSLLKCIDRLLKFDSLMPCYSGILTISCLRTLARVALKMSTSVSIDSVYELIRPFTNSEKSSWKIHIEANKTLLDLEYYSKGLNAALSLFTKFLEEEPSARGQMKLAVHIMQLCQINAESGTGNVICYPTLIAILRMLASKKAFNNVFLRHYLFCILQVVAGRLGAACAFLFNVCEDFLVPWKICLAFSYEAHIQC</sequence>
<dbReference type="PANTHER" id="PTHR15137">
    <property type="entry name" value="TRANSCRIPTION INITIATION FACTOR TFIID"/>
    <property type="match status" value="1"/>
</dbReference>
<evidence type="ECO:0000256" key="5">
    <source>
        <dbReference type="ARBA" id="ARBA00023163"/>
    </source>
</evidence>
<dbReference type="GO" id="GO:0016251">
    <property type="term" value="F:RNA polymerase II general transcription initiation factor activity"/>
    <property type="evidence" value="ECO:0007669"/>
    <property type="project" value="TreeGrafter"/>
</dbReference>
<dbReference type="InterPro" id="IPR057345">
    <property type="entry name" value="Ig-like_TAF2"/>
</dbReference>
<keyword evidence="12" id="KW-1185">Reference proteome</keyword>
<dbReference type="InterPro" id="IPR011989">
    <property type="entry name" value="ARM-like"/>
</dbReference>
<evidence type="ECO:0000256" key="7">
    <source>
        <dbReference type="ARBA" id="ARBA00076306"/>
    </source>
</evidence>
<dbReference type="Pfam" id="PF01433">
    <property type="entry name" value="Peptidase_M1"/>
    <property type="match status" value="1"/>
</dbReference>
<keyword evidence="4" id="KW-0805">Transcription regulation</keyword>
<evidence type="ECO:0000256" key="2">
    <source>
        <dbReference type="ARBA" id="ARBA00010937"/>
    </source>
</evidence>
<dbReference type="InterPro" id="IPR014782">
    <property type="entry name" value="Peptidase_M1_dom"/>
</dbReference>
<feature type="domain" description="Transcription initiation factor TFIID subunit 2 Ig-like" evidence="9">
    <location>
        <begin position="504"/>
        <end position="645"/>
    </location>
</feature>
<dbReference type="InterPro" id="IPR042097">
    <property type="entry name" value="Aminopeptidase_N-like_N_sf"/>
</dbReference>
<dbReference type="Pfam" id="PF25577">
    <property type="entry name" value="TPR_TAF2_C"/>
    <property type="match status" value="1"/>
</dbReference>
<evidence type="ECO:0000259" key="9">
    <source>
        <dbReference type="Pfam" id="PF25316"/>
    </source>
</evidence>
<dbReference type="SUPFAM" id="SSF55486">
    <property type="entry name" value="Metalloproteases ('zincins'), catalytic domain"/>
    <property type="match status" value="1"/>
</dbReference>
<dbReference type="CDD" id="cd09839">
    <property type="entry name" value="M1_like_TAF2"/>
    <property type="match status" value="1"/>
</dbReference>